<gene>
    <name evidence="2" type="ORF">AABD74_14890</name>
</gene>
<evidence type="ECO:0008006" key="4">
    <source>
        <dbReference type="Google" id="ProtNLM"/>
    </source>
</evidence>
<feature type="transmembrane region" description="Helical" evidence="1">
    <location>
        <begin position="31"/>
        <end position="51"/>
    </location>
</feature>
<dbReference type="RefSeq" id="WP_406843364.1">
    <property type="nucleotide sequence ID" value="NZ_CP150845.1"/>
</dbReference>
<feature type="transmembrane region" description="Helical" evidence="1">
    <location>
        <begin position="63"/>
        <end position="82"/>
    </location>
</feature>
<accession>A0ABZ2UBA4</accession>
<evidence type="ECO:0000313" key="3">
    <source>
        <dbReference type="Proteomes" id="UP001623852"/>
    </source>
</evidence>
<organism evidence="2 3">
    <name type="scientific">Flavobacterium soyae</name>
    <dbReference type="NCBI Taxonomy" id="2903098"/>
    <lineage>
        <taxon>Bacteria</taxon>
        <taxon>Pseudomonadati</taxon>
        <taxon>Bacteroidota</taxon>
        <taxon>Flavobacteriia</taxon>
        <taxon>Flavobacteriales</taxon>
        <taxon>Flavobacteriaceae</taxon>
        <taxon>Flavobacterium</taxon>
    </lineage>
</organism>
<reference evidence="2 3" key="1">
    <citation type="submission" date="2024-03" db="EMBL/GenBank/DDBJ databases">
        <title>Flavobacterium soyae.</title>
        <authorList>
            <person name="Zheng W."/>
        </authorList>
    </citation>
    <scope>NUCLEOTIDE SEQUENCE [LARGE SCALE GENOMIC DNA]</scope>
    <source>
        <strain evidence="2 3">55</strain>
    </source>
</reference>
<sequence length="161" mass="19075">MKTIAIYILFLITTALVLLNRYTALYINNSIVHFIILYTAVLTFVFIIGSFWGKLKNSKSRFITAFIVAILCFINSFLTWGGDWKTQNVLYQNIKNPDKTIEFQMRGDRFSFGYKKRIVNRLKLFPAFDWTTDIDTAEINNKEWKKINKYLNEMEFPEQQQ</sequence>
<keyword evidence="3" id="KW-1185">Reference proteome</keyword>
<name>A0ABZ2UBA4_9FLAO</name>
<dbReference type="Proteomes" id="UP001623852">
    <property type="component" value="Chromosome"/>
</dbReference>
<protein>
    <recommendedName>
        <fullName evidence="4">DUF5673 domain-containing protein</fullName>
    </recommendedName>
</protein>
<feature type="transmembrane region" description="Helical" evidence="1">
    <location>
        <begin position="7"/>
        <end position="25"/>
    </location>
</feature>
<evidence type="ECO:0000313" key="2">
    <source>
        <dbReference type="EMBL" id="WYZ18448.1"/>
    </source>
</evidence>
<keyword evidence="1" id="KW-1133">Transmembrane helix</keyword>
<dbReference type="EMBL" id="CP150845">
    <property type="protein sequence ID" value="WYZ18448.1"/>
    <property type="molecule type" value="Genomic_DNA"/>
</dbReference>
<proteinExistence type="predicted"/>
<keyword evidence="1" id="KW-0472">Membrane</keyword>
<evidence type="ECO:0000256" key="1">
    <source>
        <dbReference type="SAM" id="Phobius"/>
    </source>
</evidence>
<keyword evidence="1" id="KW-0812">Transmembrane</keyword>